<name>A0A2V4NB27_9ACTN</name>
<dbReference type="OrthoDB" id="3622319at2"/>
<dbReference type="Proteomes" id="UP000248039">
    <property type="component" value="Unassembled WGS sequence"/>
</dbReference>
<dbReference type="GO" id="GO:0043856">
    <property type="term" value="F:anti-sigma factor antagonist activity"/>
    <property type="evidence" value="ECO:0007669"/>
    <property type="project" value="InterPro"/>
</dbReference>
<dbReference type="CDD" id="cd07043">
    <property type="entry name" value="STAS_anti-anti-sigma_factors"/>
    <property type="match status" value="1"/>
</dbReference>
<reference evidence="5 6" key="1">
    <citation type="submission" date="2018-03" db="EMBL/GenBank/DDBJ databases">
        <title>Bioinformatic expansion and discovery of thiopeptide antibiotics.</title>
        <authorList>
            <person name="Schwalen C.J."/>
            <person name="Hudson G.A."/>
            <person name="Mitchell D.A."/>
        </authorList>
    </citation>
    <scope>NUCLEOTIDE SEQUENCE [LARGE SCALE GENOMIC DNA]</scope>
    <source>
        <strain evidence="5 6">ATCC 21389</strain>
    </source>
</reference>
<proteinExistence type="inferred from homology"/>
<gene>
    <name evidence="5" type="ORF">C7C46_24215</name>
</gene>
<dbReference type="RefSeq" id="WP_110672021.1">
    <property type="nucleotide sequence ID" value="NZ_PYBW01000095.1"/>
</dbReference>
<evidence type="ECO:0000313" key="5">
    <source>
        <dbReference type="EMBL" id="PYC74516.1"/>
    </source>
</evidence>
<dbReference type="InterPro" id="IPR002645">
    <property type="entry name" value="STAS_dom"/>
</dbReference>
<evidence type="ECO:0000259" key="4">
    <source>
        <dbReference type="PROSITE" id="PS50801"/>
    </source>
</evidence>
<dbReference type="Gene3D" id="3.30.750.24">
    <property type="entry name" value="STAS domain"/>
    <property type="match status" value="1"/>
</dbReference>
<evidence type="ECO:0000256" key="2">
    <source>
        <dbReference type="RuleBase" id="RU003749"/>
    </source>
</evidence>
<dbReference type="InterPro" id="IPR036513">
    <property type="entry name" value="STAS_dom_sf"/>
</dbReference>
<evidence type="ECO:0000256" key="3">
    <source>
        <dbReference type="SAM" id="MobiDB-lite"/>
    </source>
</evidence>
<dbReference type="InterPro" id="IPR003658">
    <property type="entry name" value="Anti-sigma_ant"/>
</dbReference>
<dbReference type="NCBIfam" id="TIGR00377">
    <property type="entry name" value="ant_ant_sig"/>
    <property type="match status" value="1"/>
</dbReference>
<dbReference type="EMBL" id="PYBW01000095">
    <property type="protein sequence ID" value="PYC74516.1"/>
    <property type="molecule type" value="Genomic_DNA"/>
</dbReference>
<dbReference type="SUPFAM" id="SSF52091">
    <property type="entry name" value="SpoIIaa-like"/>
    <property type="match status" value="1"/>
</dbReference>
<dbReference type="Pfam" id="PF01740">
    <property type="entry name" value="STAS"/>
    <property type="match status" value="1"/>
</dbReference>
<accession>A0A2V4NB27</accession>
<comment type="caution">
    <text evidence="5">The sequence shown here is derived from an EMBL/GenBank/DDBJ whole genome shotgun (WGS) entry which is preliminary data.</text>
</comment>
<organism evidence="5 6">
    <name type="scientific">Streptomyces tateyamensis</name>
    <dbReference type="NCBI Taxonomy" id="565073"/>
    <lineage>
        <taxon>Bacteria</taxon>
        <taxon>Bacillati</taxon>
        <taxon>Actinomycetota</taxon>
        <taxon>Actinomycetes</taxon>
        <taxon>Kitasatosporales</taxon>
        <taxon>Streptomycetaceae</taxon>
        <taxon>Streptomyces</taxon>
    </lineage>
</organism>
<dbReference type="PANTHER" id="PTHR33495">
    <property type="entry name" value="ANTI-SIGMA FACTOR ANTAGONIST TM_1081-RELATED-RELATED"/>
    <property type="match status" value="1"/>
</dbReference>
<protein>
    <recommendedName>
        <fullName evidence="2">Anti-sigma factor antagonist</fullName>
    </recommendedName>
</protein>
<comment type="similarity">
    <text evidence="1 2">Belongs to the anti-sigma-factor antagonist family.</text>
</comment>
<dbReference type="PROSITE" id="PS50801">
    <property type="entry name" value="STAS"/>
    <property type="match status" value="1"/>
</dbReference>
<feature type="region of interest" description="Disordered" evidence="3">
    <location>
        <begin position="1"/>
        <end position="20"/>
    </location>
</feature>
<keyword evidence="6" id="KW-1185">Reference proteome</keyword>
<feature type="domain" description="STAS" evidence="4">
    <location>
        <begin position="27"/>
        <end position="118"/>
    </location>
</feature>
<dbReference type="PANTHER" id="PTHR33495:SF2">
    <property type="entry name" value="ANTI-SIGMA FACTOR ANTAGONIST TM_1081-RELATED"/>
    <property type="match status" value="1"/>
</dbReference>
<evidence type="ECO:0000256" key="1">
    <source>
        <dbReference type="ARBA" id="ARBA00009013"/>
    </source>
</evidence>
<sequence>MRDSDPTSTEPTPLSDLSAPEPVDARLTVDLVFDDGTVIVSPVGELDYDSVHVLRGRLREALDRSAERVVVDCRGIAFCDSTGLNLLLTTRLEALRAQRTLVLARVASPMARLLELTGTDAVFDIRPDLTAPAAC</sequence>
<dbReference type="AlphaFoldDB" id="A0A2V4NB27"/>
<evidence type="ECO:0000313" key="6">
    <source>
        <dbReference type="Proteomes" id="UP000248039"/>
    </source>
</evidence>
<feature type="compositionally biased region" description="Polar residues" evidence="3">
    <location>
        <begin position="1"/>
        <end position="12"/>
    </location>
</feature>